<keyword evidence="2" id="KW-1185">Reference proteome</keyword>
<evidence type="ECO:0000313" key="1">
    <source>
        <dbReference type="EMBL" id="KAF2644805.1"/>
    </source>
</evidence>
<accession>A0A6A6SAL1</accession>
<dbReference type="EMBL" id="MU006778">
    <property type="protein sequence ID" value="KAF2644805.1"/>
    <property type="molecule type" value="Genomic_DNA"/>
</dbReference>
<proteinExistence type="predicted"/>
<organism evidence="1 2">
    <name type="scientific">Massarina eburnea CBS 473.64</name>
    <dbReference type="NCBI Taxonomy" id="1395130"/>
    <lineage>
        <taxon>Eukaryota</taxon>
        <taxon>Fungi</taxon>
        <taxon>Dikarya</taxon>
        <taxon>Ascomycota</taxon>
        <taxon>Pezizomycotina</taxon>
        <taxon>Dothideomycetes</taxon>
        <taxon>Pleosporomycetidae</taxon>
        <taxon>Pleosporales</taxon>
        <taxon>Massarineae</taxon>
        <taxon>Massarinaceae</taxon>
        <taxon>Massarina</taxon>
    </lineage>
</organism>
<name>A0A6A6SAL1_9PLEO</name>
<dbReference type="Proteomes" id="UP000799753">
    <property type="component" value="Unassembled WGS sequence"/>
</dbReference>
<reference evidence="1" key="1">
    <citation type="journal article" date="2020" name="Stud. Mycol.">
        <title>101 Dothideomycetes genomes: a test case for predicting lifestyles and emergence of pathogens.</title>
        <authorList>
            <person name="Haridas S."/>
            <person name="Albert R."/>
            <person name="Binder M."/>
            <person name="Bloem J."/>
            <person name="Labutti K."/>
            <person name="Salamov A."/>
            <person name="Andreopoulos B."/>
            <person name="Baker S."/>
            <person name="Barry K."/>
            <person name="Bills G."/>
            <person name="Bluhm B."/>
            <person name="Cannon C."/>
            <person name="Castanera R."/>
            <person name="Culley D."/>
            <person name="Daum C."/>
            <person name="Ezra D."/>
            <person name="Gonzalez J."/>
            <person name="Henrissat B."/>
            <person name="Kuo A."/>
            <person name="Liang C."/>
            <person name="Lipzen A."/>
            <person name="Lutzoni F."/>
            <person name="Magnuson J."/>
            <person name="Mondo S."/>
            <person name="Nolan M."/>
            <person name="Ohm R."/>
            <person name="Pangilinan J."/>
            <person name="Park H.-J."/>
            <person name="Ramirez L."/>
            <person name="Alfaro M."/>
            <person name="Sun H."/>
            <person name="Tritt A."/>
            <person name="Yoshinaga Y."/>
            <person name="Zwiers L.-H."/>
            <person name="Turgeon B."/>
            <person name="Goodwin S."/>
            <person name="Spatafora J."/>
            <person name="Crous P."/>
            <person name="Grigoriev I."/>
        </authorList>
    </citation>
    <scope>NUCLEOTIDE SEQUENCE</scope>
    <source>
        <strain evidence="1">CBS 473.64</strain>
    </source>
</reference>
<sequence length="256" mass="28603">MLHPCTALPRHPGECTNANSEYEHTYGICTYCDGRDPRGVDACRSPPRGDPRLINTSVYRHRSSAIHQHPISTPSAELYDSISFPSASRATRKKTTRDSGITVRLTGPGFSSLAFINSRHTRFGLVGQILLRIAQALFAAFINARAHHVRLSHIYCFTLPCVKYAMALHYHPSRRYSRFHCNPLRSNFTSFPSCISFSFQAEETSPASTCPPRDSPRAQINFSLPTLTGLPVHKLRSAREVKLHGFSSKRLPAPLQ</sequence>
<dbReference type="AlphaFoldDB" id="A0A6A6SAL1"/>
<protein>
    <submittedName>
        <fullName evidence="1">Uncharacterized protein</fullName>
    </submittedName>
</protein>
<gene>
    <name evidence="1" type="ORF">P280DRAFT_180290</name>
</gene>
<evidence type="ECO:0000313" key="2">
    <source>
        <dbReference type="Proteomes" id="UP000799753"/>
    </source>
</evidence>